<name>A0A6G8JHQ5_9PAST</name>
<evidence type="ECO:0000313" key="2">
    <source>
        <dbReference type="EMBL" id="QIM66715.1"/>
    </source>
</evidence>
<evidence type="ECO:0000259" key="1">
    <source>
        <dbReference type="Pfam" id="PF01814"/>
    </source>
</evidence>
<evidence type="ECO:0000313" key="3">
    <source>
        <dbReference type="Proteomes" id="UP000501366"/>
    </source>
</evidence>
<proteinExistence type="predicted"/>
<dbReference type="RefSeq" id="WP_165888921.1">
    <property type="nucleotide sequence ID" value="NZ_CP015030.1"/>
</dbReference>
<dbReference type="KEGG" id="mgra:A4G16_04680"/>
<dbReference type="CDD" id="cd12108">
    <property type="entry name" value="Hr-like"/>
    <property type="match status" value="1"/>
</dbReference>
<sequence length="170" mass="19758">MQQLEPQAFASWAEPIDMLYACHGKVKSFCKQLQILPDYLEKNGVNQAVKNDVQQILNYFNISAPLHHTDEEDDFFPELIKVQPQVKADVDELERQHTHLHKNWDDLSEQLRELLAGTRENVDRDLITHFVAGYDAHIAIEEPLFELGREHLEQDKLSAMGKVMAERRKL</sequence>
<gene>
    <name evidence="2" type="ORF">A4G16_04680</name>
</gene>
<protein>
    <recommendedName>
        <fullName evidence="1">Hemerythrin-like domain-containing protein</fullName>
    </recommendedName>
</protein>
<dbReference type="Gene3D" id="1.20.120.520">
    <property type="entry name" value="nmb1532 protein domain like"/>
    <property type="match status" value="1"/>
</dbReference>
<accession>A0A6G8JHQ5</accession>
<dbReference type="Pfam" id="PF01814">
    <property type="entry name" value="Hemerythrin"/>
    <property type="match status" value="1"/>
</dbReference>
<dbReference type="AlphaFoldDB" id="A0A6G8JHQ5"/>
<feature type="domain" description="Hemerythrin-like" evidence="1">
    <location>
        <begin position="15"/>
        <end position="142"/>
    </location>
</feature>
<dbReference type="Proteomes" id="UP000501366">
    <property type="component" value="Chromosome"/>
</dbReference>
<dbReference type="EMBL" id="CP015030">
    <property type="protein sequence ID" value="QIM66715.1"/>
    <property type="molecule type" value="Genomic_DNA"/>
</dbReference>
<organism evidence="2 3">
    <name type="scientific">Mannheimia granulomatis</name>
    <dbReference type="NCBI Taxonomy" id="85402"/>
    <lineage>
        <taxon>Bacteria</taxon>
        <taxon>Pseudomonadati</taxon>
        <taxon>Pseudomonadota</taxon>
        <taxon>Gammaproteobacteria</taxon>
        <taxon>Pasteurellales</taxon>
        <taxon>Pasteurellaceae</taxon>
        <taxon>Mannheimia</taxon>
    </lineage>
</organism>
<reference evidence="2 3" key="1">
    <citation type="submission" date="2016-03" db="EMBL/GenBank/DDBJ databases">
        <authorList>
            <person name="Bojesen A.M."/>
            <person name="Planet P."/>
            <person name="Hansen M.J."/>
        </authorList>
    </citation>
    <scope>NUCLEOTIDE SEQUENCE [LARGE SCALE GENOMIC DNA]</scope>
    <source>
        <strain evidence="2 3">B 234/94</strain>
    </source>
</reference>
<dbReference type="InterPro" id="IPR012312">
    <property type="entry name" value="Hemerythrin-like"/>
</dbReference>